<evidence type="ECO:0000256" key="1">
    <source>
        <dbReference type="ARBA" id="ARBA00009600"/>
    </source>
</evidence>
<evidence type="ECO:0000256" key="3">
    <source>
        <dbReference type="SAM" id="MobiDB-lite"/>
    </source>
</evidence>
<dbReference type="Pfam" id="PF02622">
    <property type="entry name" value="DUF179"/>
    <property type="match status" value="1"/>
</dbReference>
<organism evidence="4 5">
    <name type="scientific">Enhydrobacter aerosaccus</name>
    <dbReference type="NCBI Taxonomy" id="225324"/>
    <lineage>
        <taxon>Bacteria</taxon>
        <taxon>Pseudomonadati</taxon>
        <taxon>Pseudomonadota</taxon>
        <taxon>Alphaproteobacteria</taxon>
        <taxon>Hyphomicrobiales</taxon>
        <taxon>Enhydrobacter</taxon>
    </lineage>
</organism>
<proteinExistence type="inferred from homology"/>
<dbReference type="AlphaFoldDB" id="A0A1T4PEL3"/>
<dbReference type="PANTHER" id="PTHR30327:SF1">
    <property type="entry name" value="UPF0301 PROTEIN YQGE"/>
    <property type="match status" value="1"/>
</dbReference>
<dbReference type="PANTHER" id="PTHR30327">
    <property type="entry name" value="UNCHARACTERIZED PROTEIN YQGE"/>
    <property type="match status" value="1"/>
</dbReference>
<dbReference type="InterPro" id="IPR003774">
    <property type="entry name" value="AlgH-like"/>
</dbReference>
<dbReference type="OrthoDB" id="9807486at2"/>
<sequence>MDLGEHHIMSGSSPAASLVGRFLVAAPSMPDERFQKSVVFICKHDDEGALGIIVNNTVDDLPLGQVYKQLGIDVPSSAAAQPVLFGGPVETSRGLVLHSADYKRDETLLINGGMALTASLEILKDMAAGTGPRQAWLALGHSGWGPGQLDHEMQDNAWLVVDANPSLVFDADFDAKWQRALDQLGGKAGGGGKFDPASYSHQTGRA</sequence>
<evidence type="ECO:0000313" key="4">
    <source>
        <dbReference type="EMBL" id="SJZ90005.1"/>
    </source>
</evidence>
<comment type="similarity">
    <text evidence="1 2">Belongs to the UPF0301 (AlgH) family.</text>
</comment>
<evidence type="ECO:0000256" key="2">
    <source>
        <dbReference type="HAMAP-Rule" id="MF_00758"/>
    </source>
</evidence>
<keyword evidence="5" id="KW-1185">Reference proteome</keyword>
<dbReference type="HAMAP" id="MF_00758">
    <property type="entry name" value="UPF0301"/>
    <property type="match status" value="1"/>
</dbReference>
<protein>
    <recommendedName>
        <fullName evidence="2">UPF0301 protein SAMN02745126_02781</fullName>
    </recommendedName>
</protein>
<dbReference type="Proteomes" id="UP000190092">
    <property type="component" value="Unassembled WGS sequence"/>
</dbReference>
<gene>
    <name evidence="4" type="ORF">SAMN02745126_02781</name>
</gene>
<dbReference type="SUPFAM" id="SSF143456">
    <property type="entry name" value="VC0467-like"/>
    <property type="match status" value="1"/>
</dbReference>
<feature type="region of interest" description="Disordered" evidence="3">
    <location>
        <begin position="187"/>
        <end position="206"/>
    </location>
</feature>
<accession>A0A1T4PEL3</accession>
<dbReference type="Gene3D" id="3.40.1740.10">
    <property type="entry name" value="VC0467-like"/>
    <property type="match status" value="1"/>
</dbReference>
<dbReference type="GO" id="GO:0005829">
    <property type="term" value="C:cytosol"/>
    <property type="evidence" value="ECO:0007669"/>
    <property type="project" value="TreeGrafter"/>
</dbReference>
<name>A0A1T4PEL3_9HYPH</name>
<reference evidence="5" key="1">
    <citation type="submission" date="2017-02" db="EMBL/GenBank/DDBJ databases">
        <authorList>
            <person name="Varghese N."/>
            <person name="Submissions S."/>
        </authorList>
    </citation>
    <scope>NUCLEOTIDE SEQUENCE [LARGE SCALE GENOMIC DNA]</scope>
    <source>
        <strain evidence="5">ATCC 27094</strain>
    </source>
</reference>
<dbReference type="EMBL" id="FUWJ01000002">
    <property type="protein sequence ID" value="SJZ90005.1"/>
    <property type="molecule type" value="Genomic_DNA"/>
</dbReference>
<dbReference type="STRING" id="225324.SAMN02745126_02781"/>
<evidence type="ECO:0000313" key="5">
    <source>
        <dbReference type="Proteomes" id="UP000190092"/>
    </source>
</evidence>